<evidence type="ECO:0000256" key="9">
    <source>
        <dbReference type="ARBA" id="ARBA00033158"/>
    </source>
</evidence>
<comment type="function">
    <text evidence="7">Activator of cell division through the inhibition of FtsZ GTPase activity, therefore promoting FtsZ assembly into bundles of protofilaments necessary for the formation of the division Z ring. It is recruited early at mid-cell but it is not essential for cell division.</text>
</comment>
<name>A0A3B0XLA6_9ZZZZ</name>
<dbReference type="Gene3D" id="1.20.5.50">
    <property type="match status" value="1"/>
</dbReference>
<dbReference type="PANTHER" id="PTHR34981:SF1">
    <property type="entry name" value="CELL DIVISION PROTEIN ZAPA"/>
    <property type="match status" value="1"/>
</dbReference>
<comment type="subunit">
    <text evidence="8">Homodimer. Interacts with FtsZ.</text>
</comment>
<evidence type="ECO:0000256" key="1">
    <source>
        <dbReference type="ARBA" id="ARBA00004496"/>
    </source>
</evidence>
<evidence type="ECO:0000256" key="4">
    <source>
        <dbReference type="ARBA" id="ARBA00022618"/>
    </source>
</evidence>
<dbReference type="Pfam" id="PF05164">
    <property type="entry name" value="ZapA"/>
    <property type="match status" value="1"/>
</dbReference>
<dbReference type="InterPro" id="IPR007838">
    <property type="entry name" value="Cell_div_ZapA-like"/>
</dbReference>
<dbReference type="InterPro" id="IPR042233">
    <property type="entry name" value="Cell_div_ZapA_N"/>
</dbReference>
<sequence length="100" mass="11169">MSDDKSLDIRIMDKDYTVACPKEQQAQLIDSAGFLNSRLNEIKRKGSIIGTERIAVMAALNLAHELLSSQKGENTFAEVDKRVLNLHNKIDDALSDVEPR</sequence>
<dbReference type="GO" id="GO:0005829">
    <property type="term" value="C:cytosol"/>
    <property type="evidence" value="ECO:0007669"/>
    <property type="project" value="TreeGrafter"/>
</dbReference>
<dbReference type="GO" id="GO:0030428">
    <property type="term" value="C:cell septum"/>
    <property type="evidence" value="ECO:0007669"/>
    <property type="project" value="TreeGrafter"/>
</dbReference>
<gene>
    <name evidence="10" type="ORF">MNBD_GAMMA07-143</name>
</gene>
<keyword evidence="4" id="KW-0132">Cell division</keyword>
<protein>
    <recommendedName>
        <fullName evidence="2">Cell division protein ZapA</fullName>
    </recommendedName>
    <alternativeName>
        <fullName evidence="9">Z ring-associated protein ZapA</fullName>
    </alternativeName>
</protein>
<evidence type="ECO:0000313" key="10">
    <source>
        <dbReference type="EMBL" id="VAW57116.1"/>
    </source>
</evidence>
<dbReference type="PANTHER" id="PTHR34981">
    <property type="entry name" value="CELL DIVISION PROTEIN ZAPA"/>
    <property type="match status" value="1"/>
</dbReference>
<dbReference type="GO" id="GO:0000921">
    <property type="term" value="P:septin ring assembly"/>
    <property type="evidence" value="ECO:0007669"/>
    <property type="project" value="TreeGrafter"/>
</dbReference>
<evidence type="ECO:0000256" key="7">
    <source>
        <dbReference type="ARBA" id="ARBA00024910"/>
    </source>
</evidence>
<dbReference type="GO" id="GO:0032153">
    <property type="term" value="C:cell division site"/>
    <property type="evidence" value="ECO:0007669"/>
    <property type="project" value="TreeGrafter"/>
</dbReference>
<keyword evidence="6" id="KW-0131">Cell cycle</keyword>
<evidence type="ECO:0000256" key="8">
    <source>
        <dbReference type="ARBA" id="ARBA00026068"/>
    </source>
</evidence>
<comment type="subcellular location">
    <subcellularLocation>
        <location evidence="1">Cytoplasm</location>
    </subcellularLocation>
</comment>
<proteinExistence type="predicted"/>
<dbReference type="InterPro" id="IPR036192">
    <property type="entry name" value="Cell_div_ZapA-like_sf"/>
</dbReference>
<dbReference type="GO" id="GO:0000917">
    <property type="term" value="P:division septum assembly"/>
    <property type="evidence" value="ECO:0007669"/>
    <property type="project" value="UniProtKB-KW"/>
</dbReference>
<evidence type="ECO:0000256" key="2">
    <source>
        <dbReference type="ARBA" id="ARBA00015195"/>
    </source>
</evidence>
<evidence type="ECO:0000256" key="6">
    <source>
        <dbReference type="ARBA" id="ARBA00023306"/>
    </source>
</evidence>
<evidence type="ECO:0000256" key="3">
    <source>
        <dbReference type="ARBA" id="ARBA00022490"/>
    </source>
</evidence>
<dbReference type="Gene3D" id="3.30.160.880">
    <property type="entry name" value="Cell division protein ZapA protomer, N-terminal domain"/>
    <property type="match status" value="1"/>
</dbReference>
<reference evidence="10" key="1">
    <citation type="submission" date="2018-06" db="EMBL/GenBank/DDBJ databases">
        <authorList>
            <person name="Zhirakovskaya E."/>
        </authorList>
    </citation>
    <scope>NUCLEOTIDE SEQUENCE</scope>
</reference>
<dbReference type="AlphaFoldDB" id="A0A3B0XLA6"/>
<dbReference type="GO" id="GO:0043093">
    <property type="term" value="P:FtsZ-dependent cytokinesis"/>
    <property type="evidence" value="ECO:0007669"/>
    <property type="project" value="TreeGrafter"/>
</dbReference>
<evidence type="ECO:0000256" key="5">
    <source>
        <dbReference type="ARBA" id="ARBA00023210"/>
    </source>
</evidence>
<accession>A0A3B0XLA6</accession>
<keyword evidence="3" id="KW-0963">Cytoplasm</keyword>
<dbReference type="SUPFAM" id="SSF102829">
    <property type="entry name" value="Cell division protein ZapA-like"/>
    <property type="match status" value="1"/>
</dbReference>
<dbReference type="EMBL" id="UOFF01000335">
    <property type="protein sequence ID" value="VAW57116.1"/>
    <property type="molecule type" value="Genomic_DNA"/>
</dbReference>
<keyword evidence="5" id="KW-0717">Septation</keyword>
<organism evidence="10">
    <name type="scientific">hydrothermal vent metagenome</name>
    <dbReference type="NCBI Taxonomy" id="652676"/>
    <lineage>
        <taxon>unclassified sequences</taxon>
        <taxon>metagenomes</taxon>
        <taxon>ecological metagenomes</taxon>
    </lineage>
</organism>